<dbReference type="EMBL" id="JH431874">
    <property type="status" value="NOT_ANNOTATED_CDS"/>
    <property type="molecule type" value="Genomic_DNA"/>
</dbReference>
<dbReference type="eggNOG" id="KOG2020">
    <property type="taxonomic scope" value="Eukaryota"/>
</dbReference>
<protein>
    <recommendedName>
        <fullName evidence="1">Exportin-5 C-terminal domain-containing protein</fullName>
    </recommendedName>
</protein>
<evidence type="ECO:0000259" key="1">
    <source>
        <dbReference type="Pfam" id="PF19273"/>
    </source>
</evidence>
<evidence type="ECO:0000313" key="2">
    <source>
        <dbReference type="EnsemblMetazoa" id="SMAR009182-PA"/>
    </source>
</evidence>
<organism evidence="2 3">
    <name type="scientific">Strigamia maritima</name>
    <name type="common">European centipede</name>
    <name type="synonym">Geophilus maritimus</name>
    <dbReference type="NCBI Taxonomy" id="126957"/>
    <lineage>
        <taxon>Eukaryota</taxon>
        <taxon>Metazoa</taxon>
        <taxon>Ecdysozoa</taxon>
        <taxon>Arthropoda</taxon>
        <taxon>Myriapoda</taxon>
        <taxon>Chilopoda</taxon>
        <taxon>Pleurostigmophora</taxon>
        <taxon>Geophilomorpha</taxon>
        <taxon>Linotaeniidae</taxon>
        <taxon>Strigamia</taxon>
    </lineage>
</organism>
<accession>T1J6B3</accession>
<dbReference type="GO" id="GO:0005737">
    <property type="term" value="C:cytoplasm"/>
    <property type="evidence" value="ECO:0007669"/>
    <property type="project" value="TreeGrafter"/>
</dbReference>
<dbReference type="OMA" id="WNDSTIC"/>
<reference evidence="3" key="1">
    <citation type="submission" date="2011-05" db="EMBL/GenBank/DDBJ databases">
        <authorList>
            <person name="Richards S.R."/>
            <person name="Qu J."/>
            <person name="Jiang H."/>
            <person name="Jhangiani S.N."/>
            <person name="Agravi P."/>
            <person name="Goodspeed R."/>
            <person name="Gross S."/>
            <person name="Mandapat C."/>
            <person name="Jackson L."/>
            <person name="Mathew T."/>
            <person name="Pu L."/>
            <person name="Thornton R."/>
            <person name="Saada N."/>
            <person name="Wilczek-Boney K.B."/>
            <person name="Lee S."/>
            <person name="Kovar C."/>
            <person name="Wu Y."/>
            <person name="Scherer S.E."/>
            <person name="Worley K.C."/>
            <person name="Muzny D.M."/>
            <person name="Gibbs R."/>
        </authorList>
    </citation>
    <scope>NUCLEOTIDE SEQUENCE</scope>
    <source>
        <strain evidence="3">Brora</strain>
    </source>
</reference>
<dbReference type="GO" id="GO:0006405">
    <property type="term" value="P:RNA export from nucleus"/>
    <property type="evidence" value="ECO:0007669"/>
    <property type="project" value="TreeGrafter"/>
</dbReference>
<dbReference type="Proteomes" id="UP000014500">
    <property type="component" value="Unassembled WGS sequence"/>
</dbReference>
<dbReference type="GO" id="GO:0005634">
    <property type="term" value="C:nucleus"/>
    <property type="evidence" value="ECO:0007669"/>
    <property type="project" value="TreeGrafter"/>
</dbReference>
<dbReference type="Pfam" id="PF19273">
    <property type="entry name" value="Exportin-5"/>
    <property type="match status" value="1"/>
</dbReference>
<dbReference type="HOGENOM" id="CLU_002828_1_0_1"/>
<dbReference type="GO" id="GO:0005049">
    <property type="term" value="F:nuclear export signal receptor activity"/>
    <property type="evidence" value="ECO:0007669"/>
    <property type="project" value="InterPro"/>
</dbReference>
<dbReference type="AlphaFoldDB" id="T1J6B3"/>
<dbReference type="EnsemblMetazoa" id="SMAR009182-RA">
    <property type="protein sequence ID" value="SMAR009182-PA"/>
    <property type="gene ID" value="SMAR009182"/>
</dbReference>
<dbReference type="GO" id="GO:0006611">
    <property type="term" value="P:protein export from nucleus"/>
    <property type="evidence" value="ECO:0007669"/>
    <property type="project" value="InterPro"/>
</dbReference>
<dbReference type="SUPFAM" id="SSF48371">
    <property type="entry name" value="ARM repeat"/>
    <property type="match status" value="1"/>
</dbReference>
<dbReference type="PANTHER" id="PTHR11223:SF3">
    <property type="entry name" value="EXPORTIN-5"/>
    <property type="match status" value="1"/>
</dbReference>
<sequence>MLNHLTQSLWSSFMRHEHISQDSILLSFVARIAQVSRHKLMKVGSPSRNDHQSCQYSIFDFDSDEDFNVFFSKYRTEITDILRLATVMCPLKTFDLAATWLRQRLVEPANSSSFLEWEALALYLDAICSKVFHTDKPKPSAEQGILLLMSVLRHETNDPLILSCALSCISALFIFLTLSSEALPAVLEKLFSAMTFSLPGQTKSNRSRAVKNVRRHACSSLVKICKHHPDLLISSFEQIHRRLEMLSADPNQLSQMEKCTLYEALILITNQFNNYQQQANFFENYLIQVKNIWLSREITHAFSSAETLMHYVGLTRTPVAAGDEDAFGTNRSHIVYCVTAILGVIKRTKCPEDADAAVRGGFLRPYASGCNNVVLCNPSAPFILPFLDNLFQLIRSLNNLWLPEARALLAPEYRRAYDVWDVDKVNVSPMPMDAIDTKQPLERMQHFITSVHDYCYHILGNACPNLMHEFFVMPGLGQHVISHVFYSIDLVPDYRLRSVIRIFMKPFVQFCPSDCYETTLVPVLIQLCPYMFQRLNNKWMQPNGEIKDADENSEVQELLEDQVNRLMSREYIELLGAVLHGKRSATNDSAMDATSEDNLTNLSELGQLALKHGTLCSSIVCCCFHALSWNDSTICIKTLHLCGSLVKHLVAAGTLSGDDAKDLIMCILMGLHVHGQHEGNQGCLLNLAFQAYESLRPLHPEVSNLMHEIPDCPMQVLQSFDKMLLQTEERKTEKRRKEMFKKIVGSIIGKTLGSCSLNPFTLSVCRHGLRHRSLSGRTFSPNRIRMALCAAFSPSTKTFKVGNKRRDI</sequence>
<dbReference type="GO" id="GO:0003723">
    <property type="term" value="F:RNA binding"/>
    <property type="evidence" value="ECO:0007669"/>
    <property type="project" value="TreeGrafter"/>
</dbReference>
<proteinExistence type="predicted"/>
<reference evidence="2" key="2">
    <citation type="submission" date="2015-02" db="UniProtKB">
        <authorList>
            <consortium name="EnsemblMetazoa"/>
        </authorList>
    </citation>
    <scope>IDENTIFICATION</scope>
</reference>
<dbReference type="InterPro" id="IPR016024">
    <property type="entry name" value="ARM-type_fold"/>
</dbReference>
<name>T1J6B3_STRMM</name>
<dbReference type="STRING" id="126957.T1J6B3"/>
<dbReference type="PhylomeDB" id="T1J6B3"/>
<dbReference type="InterPro" id="IPR011989">
    <property type="entry name" value="ARM-like"/>
</dbReference>
<keyword evidence="3" id="KW-1185">Reference proteome</keyword>
<dbReference type="InterPro" id="IPR045478">
    <property type="entry name" value="Exportin-5_C"/>
</dbReference>
<dbReference type="InterPro" id="IPR045065">
    <property type="entry name" value="XPO1/5"/>
</dbReference>
<dbReference type="GO" id="GO:0042565">
    <property type="term" value="C:RNA nuclear export complex"/>
    <property type="evidence" value="ECO:0007669"/>
    <property type="project" value="TreeGrafter"/>
</dbReference>
<dbReference type="PANTHER" id="PTHR11223">
    <property type="entry name" value="EXPORTIN 1/5"/>
    <property type="match status" value="1"/>
</dbReference>
<dbReference type="Gene3D" id="1.25.10.10">
    <property type="entry name" value="Leucine-rich Repeat Variant"/>
    <property type="match status" value="1"/>
</dbReference>
<evidence type="ECO:0000313" key="3">
    <source>
        <dbReference type="Proteomes" id="UP000014500"/>
    </source>
</evidence>
<feature type="domain" description="Exportin-5 C-terminal" evidence="1">
    <location>
        <begin position="2"/>
        <end position="752"/>
    </location>
</feature>